<feature type="transmembrane region" description="Helical" evidence="8">
    <location>
        <begin position="319"/>
        <end position="337"/>
    </location>
</feature>
<feature type="transmembrane region" description="Helical" evidence="8">
    <location>
        <begin position="583"/>
        <end position="601"/>
    </location>
</feature>
<feature type="transmembrane region" description="Helical" evidence="8">
    <location>
        <begin position="230"/>
        <end position="248"/>
    </location>
</feature>
<dbReference type="GO" id="GO:0016763">
    <property type="term" value="F:pentosyltransferase activity"/>
    <property type="evidence" value="ECO:0007669"/>
    <property type="project" value="TreeGrafter"/>
</dbReference>
<evidence type="ECO:0000256" key="4">
    <source>
        <dbReference type="ARBA" id="ARBA00022679"/>
    </source>
</evidence>
<comment type="subcellular location">
    <subcellularLocation>
        <location evidence="1">Cell membrane</location>
        <topology evidence="1">Multi-pass membrane protein</topology>
    </subcellularLocation>
</comment>
<evidence type="ECO:0000256" key="5">
    <source>
        <dbReference type="ARBA" id="ARBA00022692"/>
    </source>
</evidence>
<evidence type="ECO:0000256" key="8">
    <source>
        <dbReference type="SAM" id="Phobius"/>
    </source>
</evidence>
<dbReference type="GO" id="GO:0005886">
    <property type="term" value="C:plasma membrane"/>
    <property type="evidence" value="ECO:0007669"/>
    <property type="project" value="UniProtKB-SubCell"/>
</dbReference>
<organism evidence="10">
    <name type="scientific">bioreactor metagenome</name>
    <dbReference type="NCBI Taxonomy" id="1076179"/>
    <lineage>
        <taxon>unclassified sequences</taxon>
        <taxon>metagenomes</taxon>
        <taxon>ecological metagenomes</taxon>
    </lineage>
</organism>
<accession>A0A644XJR8</accession>
<sequence length="849" mass="95641">MITRDKKDFYRTGIFFLFNIIEGIIAILVTASISADPKNAVIFGLSKSRFAFLAIAGLVVLAQVAFLLSSKWMARLGCYISDPKRAHSWLTWLGIFSLSSLWVTIWFPAQRLAELAALFTRFQPMLVWVELMLFQFYLYARISRHEVDFGYFVKFFRENKKTVFWALALAAVLLVAFLALRFLGSDKTENQYYFPPSAPFSALEIILSLLLFVILKQFESRSGNNKTPKWVSWFGFFFFWVVTASIWGSTPLICSDDRLGPFPPNNICYPSINDAVYSIGSHYITLGQGIYHHWLTDKPLYMAFLALSQWLLGPSIDKYILLQVVLIAMIPAILFLLGKKYFGLSGGVFAGLLSILAGENAILLYTKVSGINVWFENPELLVALLLILFCLVVVKWFEFPNRYYLAAAAGALFGAALLTRYNPVFIAPVILLVFIVVFRKYPNVLWRGILAFVIAFLLVFSPWMISARDSNGKNYYLTKIEDVLISRYSIGDRTNSDNTPPAVEPEAQQTIPSTVTLNYKDQPVDSSGLGGIVYHFFNNEYQALGILPVNFTILSNSDQVAQPIWDLSESRPFWKAEFSIENLILLFVNLGIFLIGILSLFKKFGVIGLIPLIIQISYHFGNAFAKTSGGRYMQPVNWVTYLYIVAGLVALLLFLMNLFRKEKFRLNMPVFQKEDQIHPVAGHFFGPKQWGVLGLALLFGMVLPILNMLPNQLPAESGQDVTQTAAQTLVNAGVLTEEQWQNFIGNPNSLVVQGAAYHASYFRSKFYNIGDPGLETMVLGQKHVLVSYLFMKFPQEKLSDGSNVILVGCKLGQDSLWGANRIILRSFALIQTDNEASLLLDSKANWTCP</sequence>
<evidence type="ECO:0000256" key="1">
    <source>
        <dbReference type="ARBA" id="ARBA00004651"/>
    </source>
</evidence>
<evidence type="ECO:0000256" key="7">
    <source>
        <dbReference type="ARBA" id="ARBA00023136"/>
    </source>
</evidence>
<dbReference type="AlphaFoldDB" id="A0A644XJR8"/>
<feature type="transmembrane region" description="Helical" evidence="8">
    <location>
        <begin position="12"/>
        <end position="35"/>
    </location>
</feature>
<reference evidence="10" key="1">
    <citation type="submission" date="2019-08" db="EMBL/GenBank/DDBJ databases">
        <authorList>
            <person name="Kucharzyk K."/>
            <person name="Murdoch R.W."/>
            <person name="Higgins S."/>
            <person name="Loffler F."/>
        </authorList>
    </citation>
    <scope>NUCLEOTIDE SEQUENCE</scope>
</reference>
<feature type="domain" description="Glycosyltransferase RgtA/B/C/D-like" evidence="9">
    <location>
        <begin position="299"/>
        <end position="465"/>
    </location>
</feature>
<keyword evidence="6 8" id="KW-1133">Transmembrane helix</keyword>
<dbReference type="PANTHER" id="PTHR33908:SF11">
    <property type="entry name" value="MEMBRANE PROTEIN"/>
    <property type="match status" value="1"/>
</dbReference>
<dbReference type="InterPro" id="IPR038731">
    <property type="entry name" value="RgtA/B/C-like"/>
</dbReference>
<protein>
    <recommendedName>
        <fullName evidence="9">Glycosyltransferase RgtA/B/C/D-like domain-containing protein</fullName>
    </recommendedName>
</protein>
<feature type="transmembrane region" description="Helical" evidence="8">
    <location>
        <begin position="638"/>
        <end position="659"/>
    </location>
</feature>
<evidence type="ECO:0000256" key="3">
    <source>
        <dbReference type="ARBA" id="ARBA00022676"/>
    </source>
</evidence>
<evidence type="ECO:0000256" key="2">
    <source>
        <dbReference type="ARBA" id="ARBA00022475"/>
    </source>
</evidence>
<keyword evidence="3" id="KW-0328">Glycosyltransferase</keyword>
<feature type="transmembrane region" description="Helical" evidence="8">
    <location>
        <begin position="163"/>
        <end position="180"/>
    </location>
</feature>
<feature type="transmembrane region" description="Helical" evidence="8">
    <location>
        <begin position="89"/>
        <end position="109"/>
    </location>
</feature>
<feature type="transmembrane region" description="Helical" evidence="8">
    <location>
        <begin position="444"/>
        <end position="465"/>
    </location>
</feature>
<keyword evidence="4" id="KW-0808">Transferase</keyword>
<dbReference type="EMBL" id="VSSQ01002283">
    <property type="protein sequence ID" value="MPM14463.1"/>
    <property type="molecule type" value="Genomic_DNA"/>
</dbReference>
<feature type="transmembrane region" description="Helical" evidence="8">
    <location>
        <begin position="121"/>
        <end position="142"/>
    </location>
</feature>
<evidence type="ECO:0000313" key="10">
    <source>
        <dbReference type="EMBL" id="MPM14463.1"/>
    </source>
</evidence>
<feature type="transmembrane region" description="Helical" evidence="8">
    <location>
        <begin position="380"/>
        <end position="397"/>
    </location>
</feature>
<feature type="transmembrane region" description="Helical" evidence="8">
    <location>
        <begin position="409"/>
        <end position="438"/>
    </location>
</feature>
<keyword evidence="5 8" id="KW-0812">Transmembrane</keyword>
<feature type="transmembrane region" description="Helical" evidence="8">
    <location>
        <begin position="349"/>
        <end position="368"/>
    </location>
</feature>
<feature type="transmembrane region" description="Helical" evidence="8">
    <location>
        <begin position="200"/>
        <end position="218"/>
    </location>
</feature>
<evidence type="ECO:0000259" key="9">
    <source>
        <dbReference type="Pfam" id="PF13231"/>
    </source>
</evidence>
<comment type="caution">
    <text evidence="10">The sequence shown here is derived from an EMBL/GenBank/DDBJ whole genome shotgun (WGS) entry which is preliminary data.</text>
</comment>
<feature type="transmembrane region" description="Helical" evidence="8">
    <location>
        <begin position="50"/>
        <end position="68"/>
    </location>
</feature>
<feature type="transmembrane region" description="Helical" evidence="8">
    <location>
        <begin position="690"/>
        <end position="709"/>
    </location>
</feature>
<name>A0A644XJR8_9ZZZZ</name>
<dbReference type="Pfam" id="PF13231">
    <property type="entry name" value="PMT_2"/>
    <property type="match status" value="1"/>
</dbReference>
<proteinExistence type="predicted"/>
<dbReference type="InterPro" id="IPR050297">
    <property type="entry name" value="LipidA_mod_glycosyltrf_83"/>
</dbReference>
<dbReference type="GO" id="GO:0008610">
    <property type="term" value="P:lipid biosynthetic process"/>
    <property type="evidence" value="ECO:0007669"/>
    <property type="project" value="UniProtKB-ARBA"/>
</dbReference>
<keyword evidence="7 8" id="KW-0472">Membrane</keyword>
<evidence type="ECO:0000256" key="6">
    <source>
        <dbReference type="ARBA" id="ARBA00022989"/>
    </source>
</evidence>
<keyword evidence="2" id="KW-1003">Cell membrane</keyword>
<dbReference type="PANTHER" id="PTHR33908">
    <property type="entry name" value="MANNOSYLTRANSFERASE YKCB-RELATED"/>
    <property type="match status" value="1"/>
</dbReference>
<gene>
    <name evidence="10" type="ORF">SDC9_60826</name>
</gene>